<dbReference type="Proteomes" id="UP001056120">
    <property type="component" value="Linkage Group LG03"/>
</dbReference>
<dbReference type="EMBL" id="CM042020">
    <property type="protein sequence ID" value="KAI3820297.1"/>
    <property type="molecule type" value="Genomic_DNA"/>
</dbReference>
<proteinExistence type="predicted"/>
<reference evidence="1 2" key="2">
    <citation type="journal article" date="2022" name="Mol. Ecol. Resour.">
        <title>The genomes of chicory, endive, great burdock and yacon provide insights into Asteraceae paleo-polyploidization history and plant inulin production.</title>
        <authorList>
            <person name="Fan W."/>
            <person name="Wang S."/>
            <person name="Wang H."/>
            <person name="Wang A."/>
            <person name="Jiang F."/>
            <person name="Liu H."/>
            <person name="Zhao H."/>
            <person name="Xu D."/>
            <person name="Zhang Y."/>
        </authorList>
    </citation>
    <scope>NUCLEOTIDE SEQUENCE [LARGE SCALE GENOMIC DNA]</scope>
    <source>
        <strain evidence="2">cv. Yunnan</strain>
        <tissue evidence="1">Leaves</tissue>
    </source>
</reference>
<gene>
    <name evidence="1" type="ORF">L1987_07842</name>
</gene>
<evidence type="ECO:0000313" key="1">
    <source>
        <dbReference type="EMBL" id="KAI3820297.1"/>
    </source>
</evidence>
<comment type="caution">
    <text evidence="1">The sequence shown here is derived from an EMBL/GenBank/DDBJ whole genome shotgun (WGS) entry which is preliminary data.</text>
</comment>
<reference evidence="2" key="1">
    <citation type="journal article" date="2022" name="Mol. Ecol. Resour.">
        <title>The genomes of chicory, endive, great burdock and yacon provide insights into Asteraceae palaeo-polyploidization history and plant inulin production.</title>
        <authorList>
            <person name="Fan W."/>
            <person name="Wang S."/>
            <person name="Wang H."/>
            <person name="Wang A."/>
            <person name="Jiang F."/>
            <person name="Liu H."/>
            <person name="Zhao H."/>
            <person name="Xu D."/>
            <person name="Zhang Y."/>
        </authorList>
    </citation>
    <scope>NUCLEOTIDE SEQUENCE [LARGE SCALE GENOMIC DNA]</scope>
    <source>
        <strain evidence="2">cv. Yunnan</strain>
    </source>
</reference>
<name>A0ACB9JIY5_9ASTR</name>
<protein>
    <submittedName>
        <fullName evidence="1">Uncharacterized protein</fullName>
    </submittedName>
</protein>
<evidence type="ECO:0000313" key="2">
    <source>
        <dbReference type="Proteomes" id="UP001056120"/>
    </source>
</evidence>
<accession>A0ACB9JIY5</accession>
<organism evidence="1 2">
    <name type="scientific">Smallanthus sonchifolius</name>
    <dbReference type="NCBI Taxonomy" id="185202"/>
    <lineage>
        <taxon>Eukaryota</taxon>
        <taxon>Viridiplantae</taxon>
        <taxon>Streptophyta</taxon>
        <taxon>Embryophyta</taxon>
        <taxon>Tracheophyta</taxon>
        <taxon>Spermatophyta</taxon>
        <taxon>Magnoliopsida</taxon>
        <taxon>eudicotyledons</taxon>
        <taxon>Gunneridae</taxon>
        <taxon>Pentapetalae</taxon>
        <taxon>asterids</taxon>
        <taxon>campanulids</taxon>
        <taxon>Asterales</taxon>
        <taxon>Asteraceae</taxon>
        <taxon>Asteroideae</taxon>
        <taxon>Heliantheae alliance</taxon>
        <taxon>Millerieae</taxon>
        <taxon>Smallanthus</taxon>
    </lineage>
</organism>
<sequence length="349" mass="39647">MSKRLLLKDMVSTDKIEHVPSNYIRPLTQRPNLQDVVHDPIPVIDLQDLRGPNRGHVIEQIGRACRDDGFFQVTNHGVPEAIIANMMRITREFFELPEEERLKVYSDDPAKVTRLSTSFNVRNEKVASWRDFLGLPCYPLEDYIHEWPNNPASFRDIAAEYCKSARGLALELIEAVSESLGLDKDYITRQLGKHGQHMALNYYPSCPQPDLTYGLPAHTDHYVLTVLLHDEVPGLQLLKDGKWVAVRPIPNTFIINIGDQIQVMSNGKYKSGTHRVVVNCDKERISIPTFYSPSPDAVIGPAPQLVTDDEPAMYRQYTYGEYDGKVWSNGLEKCLDMFLVENNSNHVAV</sequence>
<keyword evidence="2" id="KW-1185">Reference proteome</keyword>